<accession>A0ABD1BGU9</accession>
<keyword evidence="3" id="KW-0472">Membrane</keyword>
<feature type="transmembrane region" description="Helical" evidence="3">
    <location>
        <begin position="224"/>
        <end position="241"/>
    </location>
</feature>
<keyword evidence="3" id="KW-1133">Transmembrane helix</keyword>
<feature type="chain" id="PRO_5044815854" evidence="4">
    <location>
        <begin position="26"/>
        <end position="256"/>
    </location>
</feature>
<dbReference type="InterPro" id="IPR053305">
    <property type="entry name" value="Folate-binding_rcpt-like"/>
</dbReference>
<dbReference type="Proteomes" id="UP001558713">
    <property type="component" value="Unassembled WGS sequence"/>
</dbReference>
<organism evidence="6 7">
    <name type="scientific">Cardamine amara subsp. amara</name>
    <dbReference type="NCBI Taxonomy" id="228776"/>
    <lineage>
        <taxon>Eukaryota</taxon>
        <taxon>Viridiplantae</taxon>
        <taxon>Streptophyta</taxon>
        <taxon>Embryophyta</taxon>
        <taxon>Tracheophyta</taxon>
        <taxon>Spermatophyta</taxon>
        <taxon>Magnoliopsida</taxon>
        <taxon>eudicotyledons</taxon>
        <taxon>Gunneridae</taxon>
        <taxon>Pentapetalae</taxon>
        <taxon>rosids</taxon>
        <taxon>malvids</taxon>
        <taxon>Brassicales</taxon>
        <taxon>Brassicaceae</taxon>
        <taxon>Cardamineae</taxon>
        <taxon>Cardamine</taxon>
    </lineage>
</organism>
<keyword evidence="7" id="KW-1185">Reference proteome</keyword>
<evidence type="ECO:0000256" key="3">
    <source>
        <dbReference type="SAM" id="Phobius"/>
    </source>
</evidence>
<feature type="signal peptide" evidence="4">
    <location>
        <begin position="1"/>
        <end position="25"/>
    </location>
</feature>
<name>A0ABD1BGU9_CARAN</name>
<feature type="domain" description="Folate receptor-like" evidence="5">
    <location>
        <begin position="55"/>
        <end position="178"/>
    </location>
</feature>
<sequence>MGNYLTKTVFLVLLLHLLISSSCGAAAKPSENGVCISKGGRFSPYESEGKPPKSADREFKDLNMCKAFHGKTCCSASQMQSVSSAVKNLATFGESVKDCSDLFELLECSICNPNVGIQSGPPRICASFCDRVFEACSDAYFSSDASKKVIIPCGANEDIICGKASKWESNGTAFCDAMGFTVQTEEPCYGSKASLEPVMESGSSEETQKFVVWFQDLQQPVREMISWAVIITGSFLYRGLIDMRAMRLGVNRNGNA</sequence>
<dbReference type="InterPro" id="IPR018143">
    <property type="entry name" value="Folate_rcpt-like"/>
</dbReference>
<keyword evidence="3" id="KW-0812">Transmembrane</keyword>
<dbReference type="PANTHER" id="PTHR37390">
    <property type="entry name" value="OS02G0592500 PROTEIN"/>
    <property type="match status" value="1"/>
</dbReference>
<keyword evidence="1 4" id="KW-0732">Signal</keyword>
<gene>
    <name evidence="6" type="ORF">V5N11_023735</name>
</gene>
<dbReference type="Pfam" id="PF03024">
    <property type="entry name" value="Folate_rec"/>
    <property type="match status" value="1"/>
</dbReference>
<evidence type="ECO:0000313" key="7">
    <source>
        <dbReference type="Proteomes" id="UP001558713"/>
    </source>
</evidence>
<reference evidence="6 7" key="1">
    <citation type="submission" date="2024-04" db="EMBL/GenBank/DDBJ databases">
        <title>Genome assembly C_amara_ONT_v2.</title>
        <authorList>
            <person name="Yant L."/>
            <person name="Moore C."/>
            <person name="Slenker M."/>
        </authorList>
    </citation>
    <scope>NUCLEOTIDE SEQUENCE [LARGE SCALE GENOMIC DNA]</scope>
    <source>
        <tissue evidence="6">Leaf</tissue>
    </source>
</reference>
<evidence type="ECO:0000256" key="2">
    <source>
        <dbReference type="ARBA" id="ARBA00023157"/>
    </source>
</evidence>
<dbReference type="AlphaFoldDB" id="A0ABD1BGU9"/>
<protein>
    <submittedName>
        <fullName evidence="6">Folate-binding protein 1</fullName>
    </submittedName>
</protein>
<proteinExistence type="predicted"/>
<comment type="caution">
    <text evidence="6">The sequence shown here is derived from an EMBL/GenBank/DDBJ whole genome shotgun (WGS) entry which is preliminary data.</text>
</comment>
<dbReference type="EMBL" id="JBANAX010000379">
    <property type="protein sequence ID" value="KAL1211741.1"/>
    <property type="molecule type" value="Genomic_DNA"/>
</dbReference>
<dbReference type="PROSITE" id="PS51257">
    <property type="entry name" value="PROKAR_LIPOPROTEIN"/>
    <property type="match status" value="1"/>
</dbReference>
<keyword evidence="2" id="KW-1015">Disulfide bond</keyword>
<evidence type="ECO:0000256" key="1">
    <source>
        <dbReference type="ARBA" id="ARBA00022729"/>
    </source>
</evidence>
<dbReference type="PANTHER" id="PTHR37390:SF1">
    <property type="entry name" value="FOLATE-BINDING PROTEIN 1"/>
    <property type="match status" value="1"/>
</dbReference>
<evidence type="ECO:0000259" key="5">
    <source>
        <dbReference type="Pfam" id="PF03024"/>
    </source>
</evidence>
<evidence type="ECO:0000256" key="4">
    <source>
        <dbReference type="SAM" id="SignalP"/>
    </source>
</evidence>
<evidence type="ECO:0000313" key="6">
    <source>
        <dbReference type="EMBL" id="KAL1211741.1"/>
    </source>
</evidence>